<dbReference type="Pfam" id="PF13356">
    <property type="entry name" value="Arm-DNA-bind_3"/>
    <property type="match status" value="1"/>
</dbReference>
<dbReference type="Gene3D" id="1.10.443.10">
    <property type="entry name" value="Intergrase catalytic core"/>
    <property type="match status" value="1"/>
</dbReference>
<comment type="similarity">
    <text evidence="1">Belongs to the 'phage' integrase family.</text>
</comment>
<sequence length="414" mass="46948">MTSDRIEFTDRYLKGLKSTATRYSKTDLSCPGLMIRVTPNGVKSWSIQYRPKGQAQRKATYGTYPEVSLKDARARAKALTAAAAVGRDLMAEEAAAAAAAIAKAAEDLARSRTVAATVEDYVAGYCRPNQRQWKQTEAMLRNHVVPKIGKKLLVELRRADVVELMDDLQHKKGLTDQCDRVLTSLKHLLNWSVEREWIEVNVAQPIKKRFRSDSRDRVLSGDELKAIWTAAEGLTDPSRSLIKVMILTGQRRDEVREMEWSEVDLERAVWTLPMLRNKGKREHVVPLAPEVKAILEELPRLGNRWVFTAKGTVAYNGMKRLKEILDREAKAAEWEPWEFHDIRRTVETGLASLGIGQELRDRVMNHATSGVGAKHYNKHSYLEEKKAALQTWTRYVLKTVGVDREHNVVVLRGA</sequence>
<dbReference type="InterPro" id="IPR010998">
    <property type="entry name" value="Integrase_recombinase_N"/>
</dbReference>
<evidence type="ECO:0000313" key="7">
    <source>
        <dbReference type="Proteomes" id="UP000018922"/>
    </source>
</evidence>
<organism evidence="6 7">
    <name type="scientific">Magnetospirillum gryphiswaldense (strain DSM 6361 / JCM 21280 / NBRC 15271 / MSR-1)</name>
    <dbReference type="NCBI Taxonomy" id="431944"/>
    <lineage>
        <taxon>Bacteria</taxon>
        <taxon>Pseudomonadati</taxon>
        <taxon>Pseudomonadota</taxon>
        <taxon>Alphaproteobacteria</taxon>
        <taxon>Rhodospirillales</taxon>
        <taxon>Rhodospirillaceae</taxon>
        <taxon>Magnetospirillum</taxon>
    </lineage>
</organism>
<dbReference type="GO" id="GO:0006310">
    <property type="term" value="P:DNA recombination"/>
    <property type="evidence" value="ECO:0007669"/>
    <property type="project" value="UniProtKB-KW"/>
</dbReference>
<dbReference type="PANTHER" id="PTHR30629">
    <property type="entry name" value="PROPHAGE INTEGRASE"/>
    <property type="match status" value="1"/>
</dbReference>
<dbReference type="eggNOG" id="COG0582">
    <property type="taxonomic scope" value="Bacteria"/>
</dbReference>
<evidence type="ECO:0000256" key="1">
    <source>
        <dbReference type="ARBA" id="ARBA00008857"/>
    </source>
</evidence>
<reference evidence="6 7" key="1">
    <citation type="journal article" date="2014" name="Genome Announc.">
        <title>Complete genome sequence of Magnetospirillum gryphiswaldense MSR-1.</title>
        <authorList>
            <person name="Wang X."/>
            <person name="Wang Q."/>
            <person name="Zhang W."/>
            <person name="Wang Y."/>
            <person name="Li L."/>
            <person name="Wen T."/>
            <person name="Zhang T."/>
            <person name="Zhang Y."/>
            <person name="Xu J."/>
            <person name="Hu J."/>
            <person name="Li S."/>
            <person name="Liu L."/>
            <person name="Liu J."/>
            <person name="Jiang W."/>
            <person name="Tian J."/>
            <person name="Li Y."/>
            <person name="Schuler D."/>
            <person name="Wang L."/>
            <person name="Li J."/>
        </authorList>
    </citation>
    <scope>NUCLEOTIDE SEQUENCE [LARGE SCALE GENOMIC DNA]</scope>
    <source>
        <strain evidence="7">DSM 6361 / JCM 21280 / NBRC 15271 / MSR-1</strain>
    </source>
</reference>
<dbReference type="EMBL" id="HG794546">
    <property type="protein sequence ID" value="CDK99965.1"/>
    <property type="molecule type" value="Genomic_DNA"/>
</dbReference>
<dbReference type="InterPro" id="IPR038488">
    <property type="entry name" value="Integrase_DNA-bd_sf"/>
</dbReference>
<dbReference type="GO" id="GO:0015074">
    <property type="term" value="P:DNA integration"/>
    <property type="evidence" value="ECO:0007669"/>
    <property type="project" value="UniProtKB-KW"/>
</dbReference>
<evidence type="ECO:0000256" key="3">
    <source>
        <dbReference type="ARBA" id="ARBA00023125"/>
    </source>
</evidence>
<dbReference type="InterPro" id="IPR025166">
    <property type="entry name" value="Integrase_DNA_bind_dom"/>
</dbReference>
<dbReference type="KEGG" id="mgy:MGMSRv2__2750"/>
<dbReference type="Gene3D" id="1.10.150.130">
    <property type="match status" value="1"/>
</dbReference>
<dbReference type="CDD" id="cd00801">
    <property type="entry name" value="INT_P4_C"/>
    <property type="match status" value="1"/>
</dbReference>
<dbReference type="HOGENOM" id="CLU_027562_0_4_5"/>
<proteinExistence type="inferred from homology"/>
<dbReference type="GO" id="GO:0003677">
    <property type="term" value="F:DNA binding"/>
    <property type="evidence" value="ECO:0007669"/>
    <property type="project" value="UniProtKB-KW"/>
</dbReference>
<feature type="domain" description="Tyr recombinase" evidence="5">
    <location>
        <begin position="214"/>
        <end position="390"/>
    </location>
</feature>
<dbReference type="PROSITE" id="PS51898">
    <property type="entry name" value="TYR_RECOMBINASE"/>
    <property type="match status" value="1"/>
</dbReference>
<keyword evidence="4" id="KW-0233">DNA recombination</keyword>
<dbReference type="InterPro" id="IPR013762">
    <property type="entry name" value="Integrase-like_cat_sf"/>
</dbReference>
<keyword evidence="3" id="KW-0238">DNA-binding</keyword>
<evidence type="ECO:0000256" key="4">
    <source>
        <dbReference type="ARBA" id="ARBA00023172"/>
    </source>
</evidence>
<dbReference type="SUPFAM" id="SSF56349">
    <property type="entry name" value="DNA breaking-rejoining enzymes"/>
    <property type="match status" value="1"/>
</dbReference>
<evidence type="ECO:0000313" key="6">
    <source>
        <dbReference type="EMBL" id="CDK99965.1"/>
    </source>
</evidence>
<dbReference type="Proteomes" id="UP000018922">
    <property type="component" value="Chromosome I"/>
</dbReference>
<evidence type="ECO:0000256" key="2">
    <source>
        <dbReference type="ARBA" id="ARBA00022908"/>
    </source>
</evidence>
<evidence type="ECO:0000259" key="5">
    <source>
        <dbReference type="PROSITE" id="PS51898"/>
    </source>
</evidence>
<dbReference type="Pfam" id="PF00589">
    <property type="entry name" value="Phage_integrase"/>
    <property type="match status" value="1"/>
</dbReference>
<protein>
    <submittedName>
        <fullName evidence="6">Prophage CPZ-55 integrase</fullName>
    </submittedName>
</protein>
<name>V6F355_MAGGM</name>
<gene>
    <name evidence="6" type="ordered locus">MGMSRv2__2750</name>
</gene>
<dbReference type="AlphaFoldDB" id="V6F355"/>
<accession>V6F355</accession>
<dbReference type="Gene3D" id="3.30.160.390">
    <property type="entry name" value="Integrase, DNA-binding domain"/>
    <property type="match status" value="1"/>
</dbReference>
<keyword evidence="2" id="KW-0229">DNA integration</keyword>
<dbReference type="PANTHER" id="PTHR30629:SF2">
    <property type="entry name" value="PROPHAGE INTEGRASE INTS-RELATED"/>
    <property type="match status" value="1"/>
</dbReference>
<keyword evidence="7" id="KW-1185">Reference proteome</keyword>
<dbReference type="InterPro" id="IPR002104">
    <property type="entry name" value="Integrase_catalytic"/>
</dbReference>
<dbReference type="InterPro" id="IPR011010">
    <property type="entry name" value="DNA_brk_join_enz"/>
</dbReference>
<dbReference type="STRING" id="1430440.MGMSRv2__2750"/>
<dbReference type="InterPro" id="IPR050808">
    <property type="entry name" value="Phage_Integrase"/>
</dbReference>